<evidence type="ECO:0000256" key="13">
    <source>
        <dbReference type="SAM" id="MobiDB-lite"/>
    </source>
</evidence>
<dbReference type="PANTHER" id="PTHR10977:SF3">
    <property type="entry name" value="DIPHOSPHOMEVALONATE DECARBOXYLASE"/>
    <property type="match status" value="1"/>
</dbReference>
<dbReference type="InterPro" id="IPR029765">
    <property type="entry name" value="Mev_diP_decarb"/>
</dbReference>
<dbReference type="PANTHER" id="PTHR10977">
    <property type="entry name" value="DIPHOSPHOMEVALONATE DECARBOXYLASE"/>
    <property type="match status" value="1"/>
</dbReference>
<dbReference type="EMBL" id="GDJX01009659">
    <property type="protein sequence ID" value="JAT58277.1"/>
    <property type="molecule type" value="Transcribed_RNA"/>
</dbReference>
<dbReference type="SUPFAM" id="SSF55060">
    <property type="entry name" value="GHMP Kinase, C-terminal domain"/>
    <property type="match status" value="1"/>
</dbReference>
<evidence type="ECO:0000256" key="12">
    <source>
        <dbReference type="RuleBase" id="RU363086"/>
    </source>
</evidence>
<organism evidence="16">
    <name type="scientific">Anthurium amnicola</name>
    <dbReference type="NCBI Taxonomy" id="1678845"/>
    <lineage>
        <taxon>Eukaryota</taxon>
        <taxon>Viridiplantae</taxon>
        <taxon>Streptophyta</taxon>
        <taxon>Embryophyta</taxon>
        <taxon>Tracheophyta</taxon>
        <taxon>Spermatophyta</taxon>
        <taxon>Magnoliopsida</taxon>
        <taxon>Liliopsida</taxon>
        <taxon>Araceae</taxon>
        <taxon>Pothoideae</taxon>
        <taxon>Potheae</taxon>
        <taxon>Anthurium</taxon>
    </lineage>
</organism>
<dbReference type="GO" id="GO:0016126">
    <property type="term" value="P:sterol biosynthetic process"/>
    <property type="evidence" value="ECO:0007669"/>
    <property type="project" value="UniProtKB-KW"/>
</dbReference>
<protein>
    <recommendedName>
        <fullName evidence="2 12">Diphosphomevalonate decarboxylase</fullName>
        <ecNumber evidence="2 12">4.1.1.33</ecNumber>
    </recommendedName>
</protein>
<keyword evidence="8 12" id="KW-0443">Lipid metabolism</keyword>
<sequence>KEMAHEKTSTSPVNIAVIKYWGKRDTELILPTNSSISVTLSQDQLRSKTTIRASPKFTKTRLWLNGVEELNLSENTRLQNCLRATKRLRKEYEDQLSDEIGIDNVQPISTYNLHICSENNFPTAAGLASSASGFACLVYTLSQLYELPISTTELSKIARQGSGSACRSLFGGFVNWQMGTKKDGSDSQALQIAPHDHWPELEALVCIVSDAKKSTSSTEGMQNTVKTSTLLQHRINEIVPERMKLMTDAILRKNFDKFAELTMKDSNQFHACCLDTFPPIFYLNDISRAIIRVITEYNNTTGKPGEYKAAYTFDAGPNAVIYALKQNIPEIINLISKYFPHSQNNLTYFTDPYNLFSNEREKIGKLPLPDNFNENIIHVFPDDSIKQILHTRVGNGPCVKNDKNDSLLNSNGYPKNLKS</sequence>
<proteinExistence type="inferred from homology"/>
<dbReference type="EC" id="4.1.1.33" evidence="2 12"/>
<dbReference type="Pfam" id="PF22700">
    <property type="entry name" value="MVD-like_N"/>
    <property type="match status" value="1"/>
</dbReference>
<keyword evidence="10 12" id="KW-0753">Steroid metabolism</keyword>
<dbReference type="Gene3D" id="3.30.230.10">
    <property type="match status" value="1"/>
</dbReference>
<evidence type="ECO:0000256" key="8">
    <source>
        <dbReference type="ARBA" id="ARBA00023098"/>
    </source>
</evidence>
<dbReference type="GO" id="GO:0004163">
    <property type="term" value="F:diphosphomevalonate decarboxylase activity"/>
    <property type="evidence" value="ECO:0007669"/>
    <property type="project" value="UniProtKB-UniRule"/>
</dbReference>
<keyword evidence="3 12" id="KW-0444">Lipid biosynthesis</keyword>
<dbReference type="InterPro" id="IPR005935">
    <property type="entry name" value="Mev_decarb"/>
</dbReference>
<feature type="region of interest" description="Disordered" evidence="13">
    <location>
        <begin position="400"/>
        <end position="419"/>
    </location>
</feature>
<dbReference type="InterPro" id="IPR053859">
    <property type="entry name" value="MVD-like_N"/>
</dbReference>
<dbReference type="GO" id="GO:0005829">
    <property type="term" value="C:cytosol"/>
    <property type="evidence" value="ECO:0007669"/>
    <property type="project" value="InterPro"/>
</dbReference>
<dbReference type="FunFam" id="3.30.230.10:FF:000018">
    <property type="entry name" value="Diphosphomevalonate decarboxylase"/>
    <property type="match status" value="1"/>
</dbReference>
<evidence type="ECO:0000256" key="10">
    <source>
        <dbReference type="ARBA" id="ARBA00023221"/>
    </source>
</evidence>
<name>A0A1D1YUD5_9ARAE</name>
<comment type="similarity">
    <text evidence="1 12">Belongs to the diphosphomevalonate decarboxylase family.</text>
</comment>
<evidence type="ECO:0000259" key="14">
    <source>
        <dbReference type="Pfam" id="PF18376"/>
    </source>
</evidence>
<feature type="domain" description="Mvd1 C-terminal" evidence="14">
    <location>
        <begin position="203"/>
        <end position="399"/>
    </location>
</feature>
<gene>
    <name evidence="16" type="primary">Mvd_1</name>
    <name evidence="16" type="ORF">g.8228</name>
</gene>
<dbReference type="GO" id="GO:0005524">
    <property type="term" value="F:ATP binding"/>
    <property type="evidence" value="ECO:0007669"/>
    <property type="project" value="UniProtKB-KW"/>
</dbReference>
<dbReference type="PIRSF" id="PIRSF015950">
    <property type="entry name" value="Mev_P_decrbx"/>
    <property type="match status" value="1"/>
</dbReference>
<evidence type="ECO:0000256" key="9">
    <source>
        <dbReference type="ARBA" id="ARBA00023166"/>
    </source>
</evidence>
<reference evidence="16" key="1">
    <citation type="submission" date="2015-07" db="EMBL/GenBank/DDBJ databases">
        <title>Transcriptome Assembly of Anthurium amnicola.</title>
        <authorList>
            <person name="Suzuki J."/>
        </authorList>
    </citation>
    <scope>NUCLEOTIDE SEQUENCE</scope>
</reference>
<keyword evidence="9 12" id="KW-1207">Sterol metabolism</keyword>
<keyword evidence="7 12" id="KW-0756">Sterol biosynthesis</keyword>
<evidence type="ECO:0000256" key="4">
    <source>
        <dbReference type="ARBA" id="ARBA00022741"/>
    </source>
</evidence>
<dbReference type="InterPro" id="IPR014721">
    <property type="entry name" value="Ribsml_uS5_D2-typ_fold_subgr"/>
</dbReference>
<dbReference type="InterPro" id="IPR036554">
    <property type="entry name" value="GHMP_kinase_C_sf"/>
</dbReference>
<evidence type="ECO:0000256" key="1">
    <source>
        <dbReference type="ARBA" id="ARBA00008831"/>
    </source>
</evidence>
<evidence type="ECO:0000256" key="11">
    <source>
        <dbReference type="ARBA" id="ARBA00023239"/>
    </source>
</evidence>
<evidence type="ECO:0000256" key="3">
    <source>
        <dbReference type="ARBA" id="ARBA00022516"/>
    </source>
</evidence>
<evidence type="ECO:0000259" key="15">
    <source>
        <dbReference type="Pfam" id="PF22700"/>
    </source>
</evidence>
<evidence type="ECO:0000256" key="6">
    <source>
        <dbReference type="ARBA" id="ARBA00022955"/>
    </source>
</evidence>
<dbReference type="GO" id="GO:0019287">
    <property type="term" value="P:isopentenyl diphosphate biosynthetic process, mevalonate pathway"/>
    <property type="evidence" value="ECO:0007669"/>
    <property type="project" value="UniProtKB-UniRule"/>
</dbReference>
<evidence type="ECO:0000256" key="2">
    <source>
        <dbReference type="ARBA" id="ARBA00012296"/>
    </source>
</evidence>
<feature type="compositionally biased region" description="Polar residues" evidence="13">
    <location>
        <begin position="406"/>
        <end position="419"/>
    </location>
</feature>
<dbReference type="AlphaFoldDB" id="A0A1D1YUD5"/>
<comment type="function">
    <text evidence="12">Performs the first committed step in the biosynthesis of isoprene-containing compounds such as sterols and terpenoids.</text>
</comment>
<keyword evidence="6 12" id="KW-0752">Steroid biosynthesis</keyword>
<accession>A0A1D1YUD5</accession>
<dbReference type="FunFam" id="3.30.70.890:FF:000005">
    <property type="entry name" value="Diphosphomevalonate decarboxylase"/>
    <property type="match status" value="1"/>
</dbReference>
<dbReference type="SUPFAM" id="SSF54211">
    <property type="entry name" value="Ribosomal protein S5 domain 2-like"/>
    <property type="match status" value="1"/>
</dbReference>
<keyword evidence="4 12" id="KW-0547">Nucleotide-binding</keyword>
<keyword evidence="11 12" id="KW-0456">Lyase</keyword>
<feature type="non-terminal residue" evidence="16">
    <location>
        <position position="419"/>
    </location>
</feature>
<evidence type="ECO:0000256" key="7">
    <source>
        <dbReference type="ARBA" id="ARBA00023011"/>
    </source>
</evidence>
<feature type="non-terminal residue" evidence="16">
    <location>
        <position position="1"/>
    </location>
</feature>
<keyword evidence="5 12" id="KW-0067">ATP-binding</keyword>
<evidence type="ECO:0000256" key="5">
    <source>
        <dbReference type="ARBA" id="ARBA00022840"/>
    </source>
</evidence>
<evidence type="ECO:0000313" key="16">
    <source>
        <dbReference type="EMBL" id="JAT58277.1"/>
    </source>
</evidence>
<feature type="domain" description="Diphosphomevalonate decarboxylase-like N-terminal" evidence="15">
    <location>
        <begin position="12"/>
        <end position="189"/>
    </location>
</feature>
<dbReference type="InterPro" id="IPR020568">
    <property type="entry name" value="Ribosomal_Su5_D2-typ_SF"/>
</dbReference>
<dbReference type="Pfam" id="PF18376">
    <property type="entry name" value="MDD_C"/>
    <property type="match status" value="1"/>
</dbReference>
<dbReference type="InterPro" id="IPR041431">
    <property type="entry name" value="Mvd1_C"/>
</dbReference>
<dbReference type="NCBIfam" id="TIGR01240">
    <property type="entry name" value="mevDPdecarb"/>
    <property type="match status" value="1"/>
</dbReference>
<comment type="catalytic activity">
    <reaction evidence="12">
        <text>(R)-5-diphosphomevalonate + ATP = isopentenyl diphosphate + ADP + phosphate + CO2</text>
        <dbReference type="Rhea" id="RHEA:23732"/>
        <dbReference type="ChEBI" id="CHEBI:16526"/>
        <dbReference type="ChEBI" id="CHEBI:30616"/>
        <dbReference type="ChEBI" id="CHEBI:43474"/>
        <dbReference type="ChEBI" id="CHEBI:57557"/>
        <dbReference type="ChEBI" id="CHEBI:128769"/>
        <dbReference type="ChEBI" id="CHEBI:456216"/>
        <dbReference type="EC" id="4.1.1.33"/>
    </reaction>
</comment>
<dbReference type="Gene3D" id="3.30.70.890">
    <property type="entry name" value="GHMP kinase, C-terminal domain"/>
    <property type="match status" value="1"/>
</dbReference>